<dbReference type="PANTHER" id="PTHR48111:SF15">
    <property type="entry name" value="OMPR SUBFAMILY"/>
    <property type="match status" value="1"/>
</dbReference>
<keyword evidence="5" id="KW-0804">Transcription</keyword>
<reference evidence="10" key="2">
    <citation type="journal article" date="2022" name="Microbiol. Resour. Announc.">
        <title>Metagenome Sequencing to Explore Phylogenomics of Terrestrial Cyanobacteria.</title>
        <authorList>
            <person name="Ward R.D."/>
            <person name="Stajich J.E."/>
            <person name="Johansen J.R."/>
            <person name="Huntemann M."/>
            <person name="Clum A."/>
            <person name="Foster B."/>
            <person name="Foster B."/>
            <person name="Roux S."/>
            <person name="Palaniappan K."/>
            <person name="Varghese N."/>
            <person name="Mukherjee S."/>
            <person name="Reddy T.B.K."/>
            <person name="Daum C."/>
            <person name="Copeland A."/>
            <person name="Chen I.A."/>
            <person name="Ivanova N.N."/>
            <person name="Kyrpides N.C."/>
            <person name="Shapiro N."/>
            <person name="Eloe-Fadrosh E.A."/>
            <person name="Pietrasiak N."/>
        </authorList>
    </citation>
    <scope>NUCLEOTIDE SEQUENCE</scope>
    <source>
        <strain evidence="10">GSE-TBD4-15B</strain>
    </source>
</reference>
<evidence type="ECO:0000256" key="1">
    <source>
        <dbReference type="ARBA" id="ARBA00022553"/>
    </source>
</evidence>
<name>A0A951P8J3_9CYAN</name>
<dbReference type="EMBL" id="JAHHHV010000005">
    <property type="protein sequence ID" value="MBW4464079.1"/>
    <property type="molecule type" value="Genomic_DNA"/>
</dbReference>
<feature type="domain" description="OmpR/PhoB-type" evidence="9">
    <location>
        <begin position="124"/>
        <end position="223"/>
    </location>
</feature>
<feature type="domain" description="Response regulatory" evidence="8">
    <location>
        <begin position="505"/>
        <end position="620"/>
    </location>
</feature>
<feature type="domain" description="Response regulatory" evidence="8">
    <location>
        <begin position="378"/>
        <end position="493"/>
    </location>
</feature>
<proteinExistence type="predicted"/>
<feature type="modified residue" description="4-aspartylphosphate" evidence="6">
    <location>
        <position position="553"/>
    </location>
</feature>
<feature type="DNA-binding region" description="OmpR/PhoB-type" evidence="7">
    <location>
        <begin position="124"/>
        <end position="223"/>
    </location>
</feature>
<keyword evidence="1 6" id="KW-0597">Phosphoprotein</keyword>
<dbReference type="SUPFAM" id="SSF46894">
    <property type="entry name" value="C-terminal effector domain of the bipartite response regulators"/>
    <property type="match status" value="1"/>
</dbReference>
<dbReference type="PROSITE" id="PS51755">
    <property type="entry name" value="OMPR_PHOB"/>
    <property type="match status" value="1"/>
</dbReference>
<dbReference type="InterPro" id="IPR011006">
    <property type="entry name" value="CheY-like_superfamily"/>
</dbReference>
<gene>
    <name evidence="10" type="ORF">KME07_01395</name>
</gene>
<dbReference type="SMART" id="SM00862">
    <property type="entry name" value="Trans_reg_C"/>
    <property type="match status" value="1"/>
</dbReference>
<evidence type="ECO:0000256" key="7">
    <source>
        <dbReference type="PROSITE-ProRule" id="PRU01091"/>
    </source>
</evidence>
<dbReference type="GO" id="GO:0032993">
    <property type="term" value="C:protein-DNA complex"/>
    <property type="evidence" value="ECO:0007669"/>
    <property type="project" value="TreeGrafter"/>
</dbReference>
<protein>
    <submittedName>
        <fullName evidence="10">Response regulator</fullName>
    </submittedName>
</protein>
<evidence type="ECO:0000313" key="10">
    <source>
        <dbReference type="EMBL" id="MBW4464079.1"/>
    </source>
</evidence>
<dbReference type="Gene3D" id="1.20.120.160">
    <property type="entry name" value="HPT domain"/>
    <property type="match status" value="1"/>
</dbReference>
<dbReference type="GO" id="GO:0000156">
    <property type="term" value="F:phosphorelay response regulator activity"/>
    <property type="evidence" value="ECO:0007669"/>
    <property type="project" value="TreeGrafter"/>
</dbReference>
<keyword evidence="2" id="KW-0902">Two-component regulatory system</keyword>
<dbReference type="InterPro" id="IPR036641">
    <property type="entry name" value="HPT_dom_sf"/>
</dbReference>
<evidence type="ECO:0000313" key="11">
    <source>
        <dbReference type="Proteomes" id="UP000707356"/>
    </source>
</evidence>
<reference evidence="10" key="1">
    <citation type="submission" date="2021-05" db="EMBL/GenBank/DDBJ databases">
        <authorList>
            <person name="Pietrasiak N."/>
            <person name="Ward R."/>
            <person name="Stajich J.E."/>
            <person name="Kurbessoian T."/>
        </authorList>
    </citation>
    <scope>NUCLEOTIDE SEQUENCE</scope>
    <source>
        <strain evidence="10">GSE-TBD4-15B</strain>
    </source>
</reference>
<evidence type="ECO:0000259" key="9">
    <source>
        <dbReference type="PROSITE" id="PS51755"/>
    </source>
</evidence>
<dbReference type="FunFam" id="3.40.50.2300:FF:000001">
    <property type="entry name" value="DNA-binding response regulator PhoB"/>
    <property type="match status" value="1"/>
</dbReference>
<dbReference type="AlphaFoldDB" id="A0A951P8J3"/>
<evidence type="ECO:0000256" key="4">
    <source>
        <dbReference type="ARBA" id="ARBA00023125"/>
    </source>
</evidence>
<dbReference type="Pfam" id="PF00072">
    <property type="entry name" value="Response_reg"/>
    <property type="match status" value="2"/>
</dbReference>
<dbReference type="InterPro" id="IPR008207">
    <property type="entry name" value="Sig_transdc_His_kin_Hpt_dom"/>
</dbReference>
<dbReference type="InterPro" id="IPR039420">
    <property type="entry name" value="WalR-like"/>
</dbReference>
<feature type="modified residue" description="4-aspartylphosphate" evidence="6">
    <location>
        <position position="427"/>
    </location>
</feature>
<dbReference type="SUPFAM" id="SSF47226">
    <property type="entry name" value="Histidine-containing phosphotransfer domain, HPT domain"/>
    <property type="match status" value="1"/>
</dbReference>
<dbReference type="GO" id="GO:0006355">
    <property type="term" value="P:regulation of DNA-templated transcription"/>
    <property type="evidence" value="ECO:0007669"/>
    <property type="project" value="InterPro"/>
</dbReference>
<dbReference type="InterPro" id="IPR016032">
    <property type="entry name" value="Sig_transdc_resp-reg_C-effctor"/>
</dbReference>
<evidence type="ECO:0000256" key="6">
    <source>
        <dbReference type="PROSITE-ProRule" id="PRU00169"/>
    </source>
</evidence>
<dbReference type="GO" id="GO:0000976">
    <property type="term" value="F:transcription cis-regulatory region binding"/>
    <property type="evidence" value="ECO:0007669"/>
    <property type="project" value="TreeGrafter"/>
</dbReference>
<dbReference type="Proteomes" id="UP000707356">
    <property type="component" value="Unassembled WGS sequence"/>
</dbReference>
<evidence type="ECO:0000256" key="5">
    <source>
        <dbReference type="ARBA" id="ARBA00023163"/>
    </source>
</evidence>
<keyword evidence="4 7" id="KW-0238">DNA-binding</keyword>
<sequence>MRILLVEDDESILDLVTTALAQQNYIVDTATDGEMGWEMAESFPYDLVLLDIVLPKLDGINLCRRLRDHKKQSLIMLLTAQDAISDKLLGLQSGADDYLVKPFDIQELAARIHALLRRGNPITETVLRCGDLCLNPVACEITYGTQLLRFSRKEYLLLELFLRHQHRVFSRSAIVDQIWSFNEDPPNEDTVKSHIKSIRRKLDAVGAGHLIETLYGQGYRINPAYLAESKLAQRPDFGSNSARQADLSRSMSMIWQRTKSVNLERVTLLEQALEALKAAALSPGLHQAAIQSAHKLVGSLGTFGFESGSKIAQRLETALHQLSIPTSSDRLPDSTQLAQFEQWVQSLQALLQQGSRAATGDRAERISRSLAAHPEAEPLLLLAQDQTCVSAIAAQMAEQALHLITVTTVESAIAQCQLLRPQIAFIDYACLESDQRAIELLELLQADPSVPIVFLSEQTTARTRVNALQAGGQLFLPRSASQALLQSALESALNLRYPAPKAAFRVLVVDDDPLIAQLLAVWLDDSIHLSELTDSVRLWDVLNQVNPDLLILDVNMPEINGIELCQTVRCDLQWNWLPIVFLTAQCDPQTEQQIFAAGADDLLLKPVQPAEFSIRILNRLRRSSPAPLKPIQLSSRQM</sequence>
<feature type="modified residue" description="4-aspartylphosphate" evidence="6">
    <location>
        <position position="51"/>
    </location>
</feature>
<dbReference type="InterPro" id="IPR036388">
    <property type="entry name" value="WH-like_DNA-bd_sf"/>
</dbReference>
<dbReference type="SMART" id="SM00448">
    <property type="entry name" value="REC"/>
    <property type="match status" value="3"/>
</dbReference>
<dbReference type="InterPro" id="IPR001867">
    <property type="entry name" value="OmpR/PhoB-type_DNA-bd"/>
</dbReference>
<accession>A0A951P8J3</accession>
<dbReference type="Pfam" id="PF01627">
    <property type="entry name" value="Hpt"/>
    <property type="match status" value="1"/>
</dbReference>
<keyword evidence="3" id="KW-0805">Transcription regulation</keyword>
<organism evidence="10 11">
    <name type="scientific">Pegethrix bostrychoides GSE-TBD4-15B</name>
    <dbReference type="NCBI Taxonomy" id="2839662"/>
    <lineage>
        <taxon>Bacteria</taxon>
        <taxon>Bacillati</taxon>
        <taxon>Cyanobacteriota</taxon>
        <taxon>Cyanophyceae</taxon>
        <taxon>Oculatellales</taxon>
        <taxon>Oculatellaceae</taxon>
        <taxon>Pegethrix</taxon>
    </lineage>
</organism>
<dbReference type="Gene3D" id="3.40.50.2300">
    <property type="match status" value="3"/>
</dbReference>
<evidence type="ECO:0000256" key="3">
    <source>
        <dbReference type="ARBA" id="ARBA00023015"/>
    </source>
</evidence>
<feature type="domain" description="Response regulatory" evidence="8">
    <location>
        <begin position="2"/>
        <end position="116"/>
    </location>
</feature>
<dbReference type="GO" id="GO:0005829">
    <property type="term" value="C:cytosol"/>
    <property type="evidence" value="ECO:0007669"/>
    <property type="project" value="TreeGrafter"/>
</dbReference>
<evidence type="ECO:0000259" key="8">
    <source>
        <dbReference type="PROSITE" id="PS50110"/>
    </source>
</evidence>
<dbReference type="Gene3D" id="6.10.250.690">
    <property type="match status" value="1"/>
</dbReference>
<evidence type="ECO:0000256" key="2">
    <source>
        <dbReference type="ARBA" id="ARBA00023012"/>
    </source>
</evidence>
<dbReference type="Pfam" id="PF00486">
    <property type="entry name" value="Trans_reg_C"/>
    <property type="match status" value="1"/>
</dbReference>
<dbReference type="InterPro" id="IPR001789">
    <property type="entry name" value="Sig_transdc_resp-reg_receiver"/>
</dbReference>
<dbReference type="Gene3D" id="1.10.10.10">
    <property type="entry name" value="Winged helix-like DNA-binding domain superfamily/Winged helix DNA-binding domain"/>
    <property type="match status" value="1"/>
</dbReference>
<dbReference type="PANTHER" id="PTHR48111">
    <property type="entry name" value="REGULATOR OF RPOS"/>
    <property type="match status" value="1"/>
</dbReference>
<dbReference type="CDD" id="cd00383">
    <property type="entry name" value="trans_reg_C"/>
    <property type="match status" value="1"/>
</dbReference>
<dbReference type="SUPFAM" id="SSF52172">
    <property type="entry name" value="CheY-like"/>
    <property type="match status" value="3"/>
</dbReference>
<dbReference type="PROSITE" id="PS50110">
    <property type="entry name" value="RESPONSE_REGULATORY"/>
    <property type="match status" value="3"/>
</dbReference>
<comment type="caution">
    <text evidence="10">The sequence shown here is derived from an EMBL/GenBank/DDBJ whole genome shotgun (WGS) entry which is preliminary data.</text>
</comment>